<gene>
    <name evidence="3" type="ORF">ILEXP_LOCUS39501</name>
</gene>
<evidence type="ECO:0000313" key="3">
    <source>
        <dbReference type="EMBL" id="CAK9170010.1"/>
    </source>
</evidence>
<proteinExistence type="predicted"/>
<protein>
    <submittedName>
        <fullName evidence="3">Uncharacterized protein</fullName>
    </submittedName>
</protein>
<name>A0ABC8TKN0_9AQUA</name>
<reference evidence="3 4" key="1">
    <citation type="submission" date="2024-02" db="EMBL/GenBank/DDBJ databases">
        <authorList>
            <person name="Vignale AGUSTIN F."/>
            <person name="Sosa J E."/>
            <person name="Modenutti C."/>
        </authorList>
    </citation>
    <scope>NUCLEOTIDE SEQUENCE [LARGE SCALE GENOMIC DNA]</scope>
</reference>
<dbReference type="PANTHER" id="PTHR34778">
    <property type="entry name" value="OS02G0580700 PROTEIN"/>
    <property type="match status" value="1"/>
</dbReference>
<accession>A0ABC8TKN0</accession>
<dbReference type="EMBL" id="CAUOFW020005414">
    <property type="protein sequence ID" value="CAK9170010.1"/>
    <property type="molecule type" value="Genomic_DNA"/>
</dbReference>
<feature type="coiled-coil region" evidence="1">
    <location>
        <begin position="72"/>
        <end position="113"/>
    </location>
</feature>
<feature type="compositionally biased region" description="Basic residues" evidence="2">
    <location>
        <begin position="295"/>
        <end position="314"/>
    </location>
</feature>
<comment type="caution">
    <text evidence="3">The sequence shown here is derived from an EMBL/GenBank/DDBJ whole genome shotgun (WGS) entry which is preliminary data.</text>
</comment>
<organism evidence="3 4">
    <name type="scientific">Ilex paraguariensis</name>
    <name type="common">yerba mate</name>
    <dbReference type="NCBI Taxonomy" id="185542"/>
    <lineage>
        <taxon>Eukaryota</taxon>
        <taxon>Viridiplantae</taxon>
        <taxon>Streptophyta</taxon>
        <taxon>Embryophyta</taxon>
        <taxon>Tracheophyta</taxon>
        <taxon>Spermatophyta</taxon>
        <taxon>Magnoliopsida</taxon>
        <taxon>eudicotyledons</taxon>
        <taxon>Gunneridae</taxon>
        <taxon>Pentapetalae</taxon>
        <taxon>asterids</taxon>
        <taxon>campanulids</taxon>
        <taxon>Aquifoliales</taxon>
        <taxon>Aquifoliaceae</taxon>
        <taxon>Ilex</taxon>
    </lineage>
</organism>
<feature type="region of interest" description="Disordered" evidence="2">
    <location>
        <begin position="277"/>
        <end position="325"/>
    </location>
</feature>
<dbReference type="Proteomes" id="UP001642360">
    <property type="component" value="Unassembled WGS sequence"/>
</dbReference>
<evidence type="ECO:0000313" key="4">
    <source>
        <dbReference type="Proteomes" id="UP001642360"/>
    </source>
</evidence>
<keyword evidence="1" id="KW-0175">Coiled coil</keyword>
<keyword evidence="4" id="KW-1185">Reference proteome</keyword>
<evidence type="ECO:0000256" key="1">
    <source>
        <dbReference type="SAM" id="Coils"/>
    </source>
</evidence>
<sequence>MEEAQKMVALKKAYADIILNTAKEAAARVMGSERKSLRFQQDLRATKDEAIRMLLRLKQMVDAKTTEAEVTFLNRQRRIEELECQLNEAEGKVLDLRVEVNKVHNQLDKVKNNHGQLLNHPIKKEDVPSRGNTMHAKKLNDAETLLFCPMDSYPKYETTSQMKCSSQFDNFFSDNPVFASMVMKRKEPGLYRNGCTQRIRAIERNLLDEKLPLPGDNINDGQVFTKGKSIISRNEQNVQGEQNVGRCAIATPRTENIASMKNPAGLEMCINTNSTEPYKVYRRRRRETQNGKAKSNSRRRHSGSQPMKPHHKKNSHGDKHSVRSGERVCKLPFTKTQNNKAAENFTTLEEKLNPTGDYVRRSIRKRKIKCWDDFATSCRPRYNPCKERSLLSNCKTESVNCHVKPGKDRLKSECETKIKTEIDLVSASPEVILAKLDTEYGLDSATDKDTGLLNESVLVEKDGSEIKSFRVSNVGLNFGTYKIPLTDSGSGDAATSHATDGVFSQAVNSRFVKYTFSRKCKKESSTEPQQNFSLRASCVKRRTEKQNDAELQNSSLINEASRDREQLVHVAHQLISLSDRRLL</sequence>
<dbReference type="AlphaFoldDB" id="A0ABC8TKN0"/>
<feature type="compositionally biased region" description="Basic and acidic residues" evidence="2">
    <location>
        <begin position="315"/>
        <end position="325"/>
    </location>
</feature>
<evidence type="ECO:0000256" key="2">
    <source>
        <dbReference type="SAM" id="MobiDB-lite"/>
    </source>
</evidence>
<dbReference type="PANTHER" id="PTHR34778:SF6">
    <property type="entry name" value="SHUGOSHIN C-TERMINAL DOMAIN-CONTAINING PROTEIN"/>
    <property type="match status" value="1"/>
</dbReference>